<dbReference type="Pfam" id="PF13532">
    <property type="entry name" value="2OG-FeII_Oxy_2"/>
    <property type="match status" value="1"/>
</dbReference>
<dbReference type="InterPro" id="IPR037151">
    <property type="entry name" value="AlkB-like_sf"/>
</dbReference>
<evidence type="ECO:0000256" key="1">
    <source>
        <dbReference type="ARBA" id="ARBA00022723"/>
    </source>
</evidence>
<evidence type="ECO:0000313" key="8">
    <source>
        <dbReference type="EMBL" id="RIY02754.1"/>
    </source>
</evidence>
<feature type="binding site" evidence="5">
    <location>
        <position position="63"/>
    </location>
    <ligand>
        <name>substrate</name>
    </ligand>
</feature>
<evidence type="ECO:0000256" key="4">
    <source>
        <dbReference type="ARBA" id="ARBA00023004"/>
    </source>
</evidence>
<sequence>MTAPGALPPGLVHLPARLDAAAQRALLAEVRRAAAEAPLFRPAMPGSGRPFSVRMTNCGPLGWVSDPAGYRYQPLHPETGRPWPPIPAALLDLWRELAGYPHPPEACLVNFYAPGARLGLHQDRDEADLAAPVLSVSLGDEALFRFGGTARGGPTRSLRLGSGDVVVLGGESRLAFHGVDRIYPGTSTLLKGEGRINLTLRRVTRP</sequence>
<evidence type="ECO:0000256" key="5">
    <source>
        <dbReference type="PIRSR" id="PIRSR604574-1"/>
    </source>
</evidence>
<dbReference type="GO" id="GO:0035516">
    <property type="term" value="F:broad specificity oxidative DNA demethylase activity"/>
    <property type="evidence" value="ECO:0007669"/>
    <property type="project" value="TreeGrafter"/>
</dbReference>
<dbReference type="SUPFAM" id="SSF51197">
    <property type="entry name" value="Clavaminate synthase-like"/>
    <property type="match status" value="1"/>
</dbReference>
<dbReference type="GO" id="GO:0005737">
    <property type="term" value="C:cytoplasm"/>
    <property type="evidence" value="ECO:0007669"/>
    <property type="project" value="TreeGrafter"/>
</dbReference>
<name>A0A3A1WQW9_9HYPH</name>
<dbReference type="OrthoDB" id="9796932at2"/>
<dbReference type="PANTHER" id="PTHR16557">
    <property type="entry name" value="ALKYLATED DNA REPAIR PROTEIN ALKB-RELATED"/>
    <property type="match status" value="1"/>
</dbReference>
<dbReference type="GO" id="GO:0008198">
    <property type="term" value="F:ferrous iron binding"/>
    <property type="evidence" value="ECO:0007669"/>
    <property type="project" value="TreeGrafter"/>
</dbReference>
<dbReference type="Gene3D" id="2.60.120.590">
    <property type="entry name" value="Alpha-ketoglutarate-dependent dioxygenase AlkB-like"/>
    <property type="match status" value="1"/>
</dbReference>
<keyword evidence="2 8" id="KW-0223">Dioxygenase</keyword>
<keyword evidence="9" id="KW-1185">Reference proteome</keyword>
<keyword evidence="1 6" id="KW-0479">Metal-binding</keyword>
<feature type="binding site" evidence="5">
    <location>
        <begin position="70"/>
        <end position="72"/>
    </location>
    <ligand>
        <name>substrate</name>
    </ligand>
</feature>
<dbReference type="GO" id="GO:0035515">
    <property type="term" value="F:oxidative RNA demethylase activity"/>
    <property type="evidence" value="ECO:0007669"/>
    <property type="project" value="TreeGrafter"/>
</dbReference>
<gene>
    <name evidence="8" type="ORF">D3218_05230</name>
</gene>
<dbReference type="PANTHER" id="PTHR16557:SF2">
    <property type="entry name" value="NUCLEIC ACID DIOXYGENASE ALKBH1"/>
    <property type="match status" value="1"/>
</dbReference>
<organism evidence="8 9">
    <name type="scientific">Aureimonas flava</name>
    <dbReference type="NCBI Taxonomy" id="2320271"/>
    <lineage>
        <taxon>Bacteria</taxon>
        <taxon>Pseudomonadati</taxon>
        <taxon>Pseudomonadota</taxon>
        <taxon>Alphaproteobacteria</taxon>
        <taxon>Hyphomicrobiales</taxon>
        <taxon>Aurantimonadaceae</taxon>
        <taxon>Aureimonas</taxon>
    </lineage>
</organism>
<accession>A0A3A1WQW9</accession>
<evidence type="ECO:0000259" key="7">
    <source>
        <dbReference type="PROSITE" id="PS51471"/>
    </source>
</evidence>
<comment type="caution">
    <text evidence="8">The sequence shown here is derived from an EMBL/GenBank/DDBJ whole genome shotgun (WGS) entry which is preliminary data.</text>
</comment>
<feature type="binding site" evidence="5">
    <location>
        <begin position="195"/>
        <end position="201"/>
    </location>
    <ligand>
        <name>2-oxoglutarate</name>
        <dbReference type="ChEBI" id="CHEBI:16810"/>
    </ligand>
</feature>
<dbReference type="InterPro" id="IPR027450">
    <property type="entry name" value="AlkB-like"/>
</dbReference>
<feature type="binding site" evidence="6">
    <location>
        <position position="177"/>
    </location>
    <ligand>
        <name>Fe cation</name>
        <dbReference type="ChEBI" id="CHEBI:24875"/>
        <note>catalytic</note>
    </ligand>
</feature>
<reference evidence="9" key="1">
    <citation type="submission" date="2018-09" db="EMBL/GenBank/DDBJ databases">
        <authorList>
            <person name="Tuo L."/>
        </authorList>
    </citation>
    <scope>NUCLEOTIDE SEQUENCE [LARGE SCALE GENOMIC DNA]</scope>
    <source>
        <strain evidence="9">M2BS4Y-1</strain>
    </source>
</reference>
<evidence type="ECO:0000256" key="6">
    <source>
        <dbReference type="PIRSR" id="PIRSR604574-2"/>
    </source>
</evidence>
<dbReference type="Proteomes" id="UP000265750">
    <property type="component" value="Unassembled WGS sequence"/>
</dbReference>
<feature type="binding site" evidence="6">
    <location>
        <position position="123"/>
    </location>
    <ligand>
        <name>Fe cation</name>
        <dbReference type="ChEBI" id="CHEBI:24875"/>
        <note>catalytic</note>
    </ligand>
</feature>
<evidence type="ECO:0000256" key="3">
    <source>
        <dbReference type="ARBA" id="ARBA00023002"/>
    </source>
</evidence>
<proteinExistence type="predicted"/>
<keyword evidence="3" id="KW-0560">Oxidoreductase</keyword>
<evidence type="ECO:0000256" key="2">
    <source>
        <dbReference type="ARBA" id="ARBA00022964"/>
    </source>
</evidence>
<keyword evidence="4 6" id="KW-0408">Iron</keyword>
<feature type="domain" description="Fe2OG dioxygenase" evidence="7">
    <location>
        <begin position="103"/>
        <end position="204"/>
    </location>
</feature>
<dbReference type="GO" id="GO:0035513">
    <property type="term" value="P:oxidative RNA demethylation"/>
    <property type="evidence" value="ECO:0007669"/>
    <property type="project" value="TreeGrafter"/>
</dbReference>
<dbReference type="EMBL" id="QYRN01000002">
    <property type="protein sequence ID" value="RIY02754.1"/>
    <property type="molecule type" value="Genomic_DNA"/>
</dbReference>
<feature type="binding site" evidence="6">
    <location>
        <position position="121"/>
    </location>
    <ligand>
        <name>Fe cation</name>
        <dbReference type="ChEBI" id="CHEBI:24875"/>
        <note>catalytic</note>
    </ligand>
</feature>
<dbReference type="InterPro" id="IPR005123">
    <property type="entry name" value="Oxoglu/Fe-dep_dioxygenase_dom"/>
</dbReference>
<comment type="cofactor">
    <cofactor evidence="6">
        <name>Fe(2+)</name>
        <dbReference type="ChEBI" id="CHEBI:29033"/>
    </cofactor>
    <text evidence="6">Binds 1 Fe(2+) ion per subunit.</text>
</comment>
<dbReference type="RefSeq" id="WP_119538831.1">
    <property type="nucleotide sequence ID" value="NZ_QYRN01000002.1"/>
</dbReference>
<evidence type="ECO:0000313" key="9">
    <source>
        <dbReference type="Proteomes" id="UP000265750"/>
    </source>
</evidence>
<dbReference type="PROSITE" id="PS51471">
    <property type="entry name" value="FE2OG_OXY"/>
    <property type="match status" value="1"/>
</dbReference>
<feature type="binding site" evidence="5">
    <location>
        <position position="151"/>
    </location>
    <ligand>
        <name>substrate</name>
    </ligand>
</feature>
<feature type="binding site" evidence="5">
    <location>
        <position position="125"/>
    </location>
    <ligand>
        <name>substrate</name>
    </ligand>
</feature>
<dbReference type="InterPro" id="IPR004574">
    <property type="entry name" value="Alkb"/>
</dbReference>
<feature type="binding site" evidence="5">
    <location>
        <begin position="110"/>
        <end position="112"/>
    </location>
    <ligand>
        <name>2-oxoglutarate</name>
        <dbReference type="ChEBI" id="CHEBI:16810"/>
    </ligand>
</feature>
<dbReference type="AlphaFoldDB" id="A0A3A1WQW9"/>
<protein>
    <submittedName>
        <fullName evidence="8">Alpha-ketoglutarate-dependent dioxygenase AlkB</fullName>
    </submittedName>
</protein>